<dbReference type="Gene3D" id="1.10.443.10">
    <property type="entry name" value="Intergrase catalytic core"/>
    <property type="match status" value="1"/>
</dbReference>
<dbReference type="Proteomes" id="UP000757103">
    <property type="component" value="Unassembled WGS sequence"/>
</dbReference>
<comment type="similarity">
    <text evidence="1">Belongs to the 'phage' integrase family.</text>
</comment>
<dbReference type="PANTHER" id="PTHR30349">
    <property type="entry name" value="PHAGE INTEGRASE-RELATED"/>
    <property type="match status" value="1"/>
</dbReference>
<dbReference type="InterPro" id="IPR050090">
    <property type="entry name" value="Tyrosine_recombinase_XerCD"/>
</dbReference>
<evidence type="ECO:0000256" key="3">
    <source>
        <dbReference type="ARBA" id="ARBA00023125"/>
    </source>
</evidence>
<dbReference type="PROSITE" id="PS51900">
    <property type="entry name" value="CB"/>
    <property type="match status" value="1"/>
</dbReference>
<dbReference type="InterPro" id="IPR002104">
    <property type="entry name" value="Integrase_catalytic"/>
</dbReference>
<protein>
    <submittedName>
        <fullName evidence="8">Site-specific integrase</fullName>
    </submittedName>
</protein>
<dbReference type="AlphaFoldDB" id="A0A921SU37"/>
<accession>A0A921SU37</accession>
<organism evidence="8 9">
    <name type="scientific">Barnesiella viscericola</name>
    <dbReference type="NCBI Taxonomy" id="397865"/>
    <lineage>
        <taxon>Bacteria</taxon>
        <taxon>Pseudomonadati</taxon>
        <taxon>Bacteroidota</taxon>
        <taxon>Bacteroidia</taxon>
        <taxon>Bacteroidales</taxon>
        <taxon>Barnesiellaceae</taxon>
        <taxon>Barnesiella</taxon>
    </lineage>
</organism>
<evidence type="ECO:0000259" key="6">
    <source>
        <dbReference type="PROSITE" id="PS51898"/>
    </source>
</evidence>
<reference evidence="8" key="1">
    <citation type="journal article" date="2021" name="PeerJ">
        <title>Extensive microbial diversity within the chicken gut microbiome revealed by metagenomics and culture.</title>
        <authorList>
            <person name="Gilroy R."/>
            <person name="Ravi A."/>
            <person name="Getino M."/>
            <person name="Pursley I."/>
            <person name="Horton D.L."/>
            <person name="Alikhan N.F."/>
            <person name="Baker D."/>
            <person name="Gharbi K."/>
            <person name="Hall N."/>
            <person name="Watson M."/>
            <person name="Adriaenssens E.M."/>
            <person name="Foster-Nyarko E."/>
            <person name="Jarju S."/>
            <person name="Secka A."/>
            <person name="Antonio M."/>
            <person name="Oren A."/>
            <person name="Chaudhuri R.R."/>
            <person name="La Ragione R."/>
            <person name="Hildebrand F."/>
            <person name="Pallen M.J."/>
        </authorList>
    </citation>
    <scope>NUCLEOTIDE SEQUENCE</scope>
    <source>
        <strain evidence="8">CHK121-7720</strain>
    </source>
</reference>
<evidence type="ECO:0000256" key="5">
    <source>
        <dbReference type="PROSITE-ProRule" id="PRU01248"/>
    </source>
</evidence>
<evidence type="ECO:0000259" key="7">
    <source>
        <dbReference type="PROSITE" id="PS51900"/>
    </source>
</evidence>
<gene>
    <name evidence="8" type="ORF">K8U91_00315</name>
</gene>
<feature type="domain" description="Tyr recombinase" evidence="6">
    <location>
        <begin position="212"/>
        <end position="395"/>
    </location>
</feature>
<evidence type="ECO:0000313" key="9">
    <source>
        <dbReference type="Proteomes" id="UP000757103"/>
    </source>
</evidence>
<evidence type="ECO:0000256" key="4">
    <source>
        <dbReference type="ARBA" id="ARBA00023172"/>
    </source>
</evidence>
<name>A0A921SU37_9BACT</name>
<evidence type="ECO:0000313" key="8">
    <source>
        <dbReference type="EMBL" id="HJG87907.1"/>
    </source>
</evidence>
<dbReference type="EMBL" id="DYUD01000001">
    <property type="protein sequence ID" value="HJG87907.1"/>
    <property type="molecule type" value="Genomic_DNA"/>
</dbReference>
<dbReference type="PROSITE" id="PS51898">
    <property type="entry name" value="TYR_RECOMBINASE"/>
    <property type="match status" value="1"/>
</dbReference>
<feature type="domain" description="Core-binding (CB)" evidence="7">
    <location>
        <begin position="108"/>
        <end position="191"/>
    </location>
</feature>
<evidence type="ECO:0000256" key="1">
    <source>
        <dbReference type="ARBA" id="ARBA00008857"/>
    </source>
</evidence>
<comment type="caution">
    <text evidence="8">The sequence shown here is derived from an EMBL/GenBank/DDBJ whole genome shotgun (WGS) entry which is preliminary data.</text>
</comment>
<dbReference type="InterPro" id="IPR044068">
    <property type="entry name" value="CB"/>
</dbReference>
<dbReference type="Pfam" id="PF13102">
    <property type="entry name" value="Phage_int_SAM_5"/>
    <property type="match status" value="1"/>
</dbReference>
<proteinExistence type="inferred from homology"/>
<keyword evidence="2" id="KW-0229">DNA integration</keyword>
<dbReference type="Gene3D" id="1.10.150.130">
    <property type="match status" value="1"/>
</dbReference>
<sequence length="401" mass="46827">MVSIKLKFRPSTIEGKAGSLYYQVIYMRKVRQIATNFRITQSEWNPELEDLIIKDDDSSRVNYLQYMQNHIEYDKKCFNRIVKKLTISDSPFTVDTIVDEFHKQSFEITLFSYMEKMIAKLWRQGQHRTSETYQATLNSFRKFREGVDVCFDDIDSEMLISYEYHLRAKELAPNTISFYMKRLRAVYNNAVEDGYVENKNPFKKVFTSSEKTVKRAIPLKFVRKLKDLDLSYSPSKSFARDMFLFSFYTRGMAFVDMAYLQKKNLKDNVLTYRRKKTGQLLSIRWEDCMENIVDQYSSLSSPFLLSIIKEPTGNTRKQYHNALTLINHNLKAIGKELGLTLPLTMYVARHSWASIARDEGIPISVISEGMGHDSESTTQIYLASLETQVIDKANKKILKLL</sequence>
<dbReference type="InterPro" id="IPR010998">
    <property type="entry name" value="Integrase_recombinase_N"/>
</dbReference>
<keyword evidence="3 5" id="KW-0238">DNA-binding</keyword>
<dbReference type="InterPro" id="IPR011010">
    <property type="entry name" value="DNA_brk_join_enz"/>
</dbReference>
<dbReference type="Pfam" id="PF00589">
    <property type="entry name" value="Phage_integrase"/>
    <property type="match status" value="1"/>
</dbReference>
<dbReference type="GO" id="GO:0003677">
    <property type="term" value="F:DNA binding"/>
    <property type="evidence" value="ECO:0007669"/>
    <property type="project" value="UniProtKB-UniRule"/>
</dbReference>
<dbReference type="GO" id="GO:0015074">
    <property type="term" value="P:DNA integration"/>
    <property type="evidence" value="ECO:0007669"/>
    <property type="project" value="UniProtKB-KW"/>
</dbReference>
<reference evidence="8" key="2">
    <citation type="submission" date="2021-09" db="EMBL/GenBank/DDBJ databases">
        <authorList>
            <person name="Gilroy R."/>
        </authorList>
    </citation>
    <scope>NUCLEOTIDE SEQUENCE</scope>
    <source>
        <strain evidence="8">CHK121-7720</strain>
    </source>
</reference>
<dbReference type="RefSeq" id="WP_057327266.1">
    <property type="nucleotide sequence ID" value="NZ_DYUD01000001.1"/>
</dbReference>
<evidence type="ECO:0000256" key="2">
    <source>
        <dbReference type="ARBA" id="ARBA00022908"/>
    </source>
</evidence>
<dbReference type="GO" id="GO:0006310">
    <property type="term" value="P:DNA recombination"/>
    <property type="evidence" value="ECO:0007669"/>
    <property type="project" value="UniProtKB-KW"/>
</dbReference>
<dbReference type="InterPro" id="IPR013762">
    <property type="entry name" value="Integrase-like_cat_sf"/>
</dbReference>
<dbReference type="SUPFAM" id="SSF56349">
    <property type="entry name" value="DNA breaking-rejoining enzymes"/>
    <property type="match status" value="1"/>
</dbReference>
<dbReference type="PANTHER" id="PTHR30349:SF64">
    <property type="entry name" value="PROPHAGE INTEGRASE INTD-RELATED"/>
    <property type="match status" value="1"/>
</dbReference>
<keyword evidence="4" id="KW-0233">DNA recombination</keyword>
<dbReference type="InterPro" id="IPR025269">
    <property type="entry name" value="SAM-like_dom"/>
</dbReference>